<keyword evidence="3" id="KW-1185">Reference proteome</keyword>
<keyword evidence="1" id="KW-0812">Transmembrane</keyword>
<sequence length="51" mass="5828">MLILVFDGQKKLLLSSMPFAFLLFLHTGSTFLFLAVFALCLRQYPTQSVYP</sequence>
<protein>
    <submittedName>
        <fullName evidence="2">Uncharacterized protein</fullName>
    </submittedName>
</protein>
<feature type="transmembrane region" description="Helical" evidence="1">
    <location>
        <begin position="20"/>
        <end position="41"/>
    </location>
</feature>
<gene>
    <name evidence="2" type="ORF">SAMN05421747_101591</name>
</gene>
<dbReference type="Proteomes" id="UP000199577">
    <property type="component" value="Unassembled WGS sequence"/>
</dbReference>
<evidence type="ECO:0000313" key="3">
    <source>
        <dbReference type="Proteomes" id="UP000199577"/>
    </source>
</evidence>
<accession>A0A1I1EHE1</accession>
<reference evidence="2 3" key="1">
    <citation type="submission" date="2016-10" db="EMBL/GenBank/DDBJ databases">
        <authorList>
            <person name="de Groot N.N."/>
        </authorList>
    </citation>
    <scope>NUCLEOTIDE SEQUENCE [LARGE SCALE GENOMIC DNA]</scope>
    <source>
        <strain evidence="2 3">DSM 22900</strain>
    </source>
</reference>
<keyword evidence="1" id="KW-0472">Membrane</keyword>
<evidence type="ECO:0000313" key="2">
    <source>
        <dbReference type="EMBL" id="SFB86604.1"/>
    </source>
</evidence>
<keyword evidence="1" id="KW-1133">Transmembrane helix</keyword>
<name>A0A1I1EHE1_9SPHI</name>
<dbReference type="STRING" id="623281.SAMN05421747_101591"/>
<dbReference type="EMBL" id="FOLL01000001">
    <property type="protein sequence ID" value="SFB86604.1"/>
    <property type="molecule type" value="Genomic_DNA"/>
</dbReference>
<evidence type="ECO:0000256" key="1">
    <source>
        <dbReference type="SAM" id="Phobius"/>
    </source>
</evidence>
<proteinExistence type="predicted"/>
<dbReference type="AlphaFoldDB" id="A0A1I1EHE1"/>
<organism evidence="2 3">
    <name type="scientific">Parapedobacter composti</name>
    <dbReference type="NCBI Taxonomy" id="623281"/>
    <lineage>
        <taxon>Bacteria</taxon>
        <taxon>Pseudomonadati</taxon>
        <taxon>Bacteroidota</taxon>
        <taxon>Sphingobacteriia</taxon>
        <taxon>Sphingobacteriales</taxon>
        <taxon>Sphingobacteriaceae</taxon>
        <taxon>Parapedobacter</taxon>
    </lineage>
</organism>